<reference evidence="1 2" key="2">
    <citation type="journal article" date="2022" name="Mol. Ecol. Resour.">
        <title>The genomes of chicory, endive, great burdock and yacon provide insights into Asteraceae paleo-polyploidization history and plant inulin production.</title>
        <authorList>
            <person name="Fan W."/>
            <person name="Wang S."/>
            <person name="Wang H."/>
            <person name="Wang A."/>
            <person name="Jiang F."/>
            <person name="Liu H."/>
            <person name="Zhao H."/>
            <person name="Xu D."/>
            <person name="Zhang Y."/>
        </authorList>
    </citation>
    <scope>NUCLEOTIDE SEQUENCE [LARGE SCALE GENOMIC DNA]</scope>
    <source>
        <strain evidence="2">cv. Yunnan</strain>
        <tissue evidence="1">Leaves</tissue>
    </source>
</reference>
<accession>A0ACB9HDH3</accession>
<evidence type="ECO:0000313" key="1">
    <source>
        <dbReference type="EMBL" id="KAI3793551.1"/>
    </source>
</evidence>
<name>A0ACB9HDH3_9ASTR</name>
<protein>
    <submittedName>
        <fullName evidence="1">Uncharacterized protein</fullName>
    </submittedName>
</protein>
<proteinExistence type="predicted"/>
<gene>
    <name evidence="1" type="ORF">L1987_36170</name>
</gene>
<keyword evidence="2" id="KW-1185">Reference proteome</keyword>
<dbReference type="EMBL" id="CM042029">
    <property type="protein sequence ID" value="KAI3793551.1"/>
    <property type="molecule type" value="Genomic_DNA"/>
</dbReference>
<organism evidence="1 2">
    <name type="scientific">Smallanthus sonchifolius</name>
    <dbReference type="NCBI Taxonomy" id="185202"/>
    <lineage>
        <taxon>Eukaryota</taxon>
        <taxon>Viridiplantae</taxon>
        <taxon>Streptophyta</taxon>
        <taxon>Embryophyta</taxon>
        <taxon>Tracheophyta</taxon>
        <taxon>Spermatophyta</taxon>
        <taxon>Magnoliopsida</taxon>
        <taxon>eudicotyledons</taxon>
        <taxon>Gunneridae</taxon>
        <taxon>Pentapetalae</taxon>
        <taxon>asterids</taxon>
        <taxon>campanulids</taxon>
        <taxon>Asterales</taxon>
        <taxon>Asteraceae</taxon>
        <taxon>Asteroideae</taxon>
        <taxon>Heliantheae alliance</taxon>
        <taxon>Millerieae</taxon>
        <taxon>Smallanthus</taxon>
    </lineage>
</organism>
<evidence type="ECO:0000313" key="2">
    <source>
        <dbReference type="Proteomes" id="UP001056120"/>
    </source>
</evidence>
<sequence length="229" mass="25369">MMICFKNCHIISYFKTFYFDSFLTYKYGEVVERNKVKEIELNWVEWEEHLNEIEAGRVELPHYLDDDDDDNVVAGMGSKRGKKNRGRNGDHGLPMNTGNLLTFEILGGAEGLWERRLVQHFKRHGFKDDDSKYYLRQNAAEKKRCSIHDITIIDAPPATAPSTPAPSPPGGQGGGGAQSPLTPALVSFSGEGQGLGGAWSPPQLLPNNFYGEQGGALELMDDEASLHSV</sequence>
<comment type="caution">
    <text evidence="1">The sequence shown here is derived from an EMBL/GenBank/DDBJ whole genome shotgun (WGS) entry which is preliminary data.</text>
</comment>
<dbReference type="Proteomes" id="UP001056120">
    <property type="component" value="Linkage Group LG12"/>
</dbReference>
<reference evidence="2" key="1">
    <citation type="journal article" date="2022" name="Mol. Ecol. Resour.">
        <title>The genomes of chicory, endive, great burdock and yacon provide insights into Asteraceae palaeo-polyploidization history and plant inulin production.</title>
        <authorList>
            <person name="Fan W."/>
            <person name="Wang S."/>
            <person name="Wang H."/>
            <person name="Wang A."/>
            <person name="Jiang F."/>
            <person name="Liu H."/>
            <person name="Zhao H."/>
            <person name="Xu D."/>
            <person name="Zhang Y."/>
        </authorList>
    </citation>
    <scope>NUCLEOTIDE SEQUENCE [LARGE SCALE GENOMIC DNA]</scope>
    <source>
        <strain evidence="2">cv. Yunnan</strain>
    </source>
</reference>